<dbReference type="Proteomes" id="UP001166286">
    <property type="component" value="Unassembled WGS sequence"/>
</dbReference>
<protein>
    <recommendedName>
        <fullName evidence="1">DUF7730 domain-containing protein</fullName>
    </recommendedName>
</protein>
<dbReference type="AlphaFoldDB" id="A0AA39R4W4"/>
<accession>A0AA39R4W4</accession>
<gene>
    <name evidence="2" type="ORF">JMJ35_003597</name>
</gene>
<evidence type="ECO:0000259" key="1">
    <source>
        <dbReference type="Pfam" id="PF24864"/>
    </source>
</evidence>
<dbReference type="PANTHER" id="PTHR38790">
    <property type="entry name" value="2EXR DOMAIN-CONTAINING PROTEIN-RELATED"/>
    <property type="match status" value="1"/>
</dbReference>
<sequence length="289" mass="33865">MTQLSVLQAANDGRPTTLMTLPPEIRNRIYLFVLGSRDIRTTARVPLRASEFDERQLRVLAHFPARKVDNLTKTDWFLETQFLTKRTLNILLVCKHIYIEAFHVFYTSNRFYFPDTELLFSFLKGIGYNRRQHLAMIAFNWCGPFAKEAFRLLKTCRRLRSVQFTIPCGEPPGYGAVREIRGLEQALVIKRIHYSTMVAGHCRLASEDYVCKCRRKPLVKGPLDDVQELERAMMRPRLKQYAKDPSEKFNLFTVKREVSKKSEETFLLEDRAIWYPTPFFRTRPSSLSI</sequence>
<feature type="domain" description="DUF7730" evidence="1">
    <location>
        <begin position="18"/>
        <end position="141"/>
    </location>
</feature>
<evidence type="ECO:0000313" key="3">
    <source>
        <dbReference type="Proteomes" id="UP001166286"/>
    </source>
</evidence>
<dbReference type="EMBL" id="JAFEKC020000006">
    <property type="protein sequence ID" value="KAK0513875.1"/>
    <property type="molecule type" value="Genomic_DNA"/>
</dbReference>
<organism evidence="2 3">
    <name type="scientific">Cladonia borealis</name>
    <dbReference type="NCBI Taxonomy" id="184061"/>
    <lineage>
        <taxon>Eukaryota</taxon>
        <taxon>Fungi</taxon>
        <taxon>Dikarya</taxon>
        <taxon>Ascomycota</taxon>
        <taxon>Pezizomycotina</taxon>
        <taxon>Lecanoromycetes</taxon>
        <taxon>OSLEUM clade</taxon>
        <taxon>Lecanoromycetidae</taxon>
        <taxon>Lecanorales</taxon>
        <taxon>Lecanorineae</taxon>
        <taxon>Cladoniaceae</taxon>
        <taxon>Cladonia</taxon>
    </lineage>
</organism>
<evidence type="ECO:0000313" key="2">
    <source>
        <dbReference type="EMBL" id="KAK0513875.1"/>
    </source>
</evidence>
<name>A0AA39R4W4_9LECA</name>
<dbReference type="Pfam" id="PF24864">
    <property type="entry name" value="DUF7730"/>
    <property type="match status" value="1"/>
</dbReference>
<proteinExistence type="predicted"/>
<reference evidence="2" key="1">
    <citation type="submission" date="2023-03" db="EMBL/GenBank/DDBJ databases">
        <title>Complete genome of Cladonia borealis.</title>
        <authorList>
            <person name="Park H."/>
        </authorList>
    </citation>
    <scope>NUCLEOTIDE SEQUENCE</scope>
    <source>
        <strain evidence="2">ANT050790</strain>
    </source>
</reference>
<keyword evidence="3" id="KW-1185">Reference proteome</keyword>
<dbReference type="InterPro" id="IPR056632">
    <property type="entry name" value="DUF7730"/>
</dbReference>
<comment type="caution">
    <text evidence="2">The sequence shown here is derived from an EMBL/GenBank/DDBJ whole genome shotgun (WGS) entry which is preliminary data.</text>
</comment>